<accession>L8JAU3</accession>
<protein>
    <submittedName>
        <fullName evidence="1">Phosphoglycerate/bisphosphoglycerate mutase</fullName>
    </submittedName>
</protein>
<organism evidence="1 2">
    <name type="scientific">Photobacterium marinum</name>
    <dbReference type="NCBI Taxonomy" id="1056511"/>
    <lineage>
        <taxon>Bacteria</taxon>
        <taxon>Pseudomonadati</taxon>
        <taxon>Pseudomonadota</taxon>
        <taxon>Gammaproteobacteria</taxon>
        <taxon>Vibrionales</taxon>
        <taxon>Vibrionaceae</taxon>
        <taxon>Photobacterium</taxon>
    </lineage>
</organism>
<dbReference type="SUPFAM" id="SSF53254">
    <property type="entry name" value="Phosphoglycerate mutase-like"/>
    <property type="match status" value="1"/>
</dbReference>
<evidence type="ECO:0000313" key="2">
    <source>
        <dbReference type="Proteomes" id="UP000011134"/>
    </source>
</evidence>
<reference evidence="1 2" key="1">
    <citation type="submission" date="2012-12" db="EMBL/GenBank/DDBJ databases">
        <title>Genome Assembly of Photobacterium sp. AK15.</title>
        <authorList>
            <person name="Khatri I."/>
            <person name="Vaidya B."/>
            <person name="Srinivas T.N.R."/>
            <person name="Subramanian S."/>
            <person name="Pinnaka A."/>
        </authorList>
    </citation>
    <scope>NUCLEOTIDE SEQUENCE [LARGE SCALE GENOMIC DNA]</scope>
    <source>
        <strain evidence="1 2">AK15</strain>
    </source>
</reference>
<dbReference type="Proteomes" id="UP000011134">
    <property type="component" value="Unassembled WGS sequence"/>
</dbReference>
<dbReference type="PANTHER" id="PTHR47623:SF1">
    <property type="entry name" value="OS09G0287300 PROTEIN"/>
    <property type="match status" value="1"/>
</dbReference>
<dbReference type="PATRIC" id="fig|1056511.3.peg.2100"/>
<dbReference type="SMART" id="SM00855">
    <property type="entry name" value="PGAM"/>
    <property type="match status" value="1"/>
</dbReference>
<dbReference type="Pfam" id="PF00300">
    <property type="entry name" value="His_Phos_1"/>
    <property type="match status" value="1"/>
</dbReference>
<dbReference type="EMBL" id="AMZO01000015">
    <property type="protein sequence ID" value="ELR65985.1"/>
    <property type="molecule type" value="Genomic_DNA"/>
</dbReference>
<gene>
    <name evidence="1" type="ORF">C942_00611</name>
</gene>
<dbReference type="PANTHER" id="PTHR47623">
    <property type="entry name" value="OS09G0287300 PROTEIN"/>
    <property type="match status" value="1"/>
</dbReference>
<dbReference type="InterPro" id="IPR013078">
    <property type="entry name" value="His_Pase_superF_clade-1"/>
</dbReference>
<dbReference type="RefSeq" id="WP_007465315.1">
    <property type="nucleotide sequence ID" value="NZ_AMZO01000015.1"/>
</dbReference>
<evidence type="ECO:0000313" key="1">
    <source>
        <dbReference type="EMBL" id="ELR65985.1"/>
    </source>
</evidence>
<comment type="caution">
    <text evidence="1">The sequence shown here is derived from an EMBL/GenBank/DDBJ whole genome shotgun (WGS) entry which is preliminary data.</text>
</comment>
<dbReference type="OrthoDB" id="9810154at2"/>
<dbReference type="CDD" id="cd07067">
    <property type="entry name" value="HP_PGM_like"/>
    <property type="match status" value="1"/>
</dbReference>
<keyword evidence="2" id="KW-1185">Reference proteome</keyword>
<dbReference type="InterPro" id="IPR029033">
    <property type="entry name" value="His_PPase_superfam"/>
</dbReference>
<dbReference type="AlphaFoldDB" id="L8JAU3"/>
<proteinExistence type="predicted"/>
<dbReference type="Gene3D" id="3.40.50.1240">
    <property type="entry name" value="Phosphoglycerate mutase-like"/>
    <property type="match status" value="1"/>
</dbReference>
<sequence length="170" mass="19062">MKLLFLVRHAKSSWDNPKLDDHDRPLSERGMKNAPEMAFRLDAWQLGPQLIVSSTALRAAQTASFFAQGLSGKPTLEACSSLYTDSPAVLLEVIQNSPNEIDRLMIVGHNPAMNELISQLDFDLDNFPTCGVIVFGLEIDSWKDIDNEPAIALYYDYPKRKKPKMNHSGK</sequence>
<name>L8JAU3_9GAMM</name>